<keyword evidence="2" id="KW-1185">Reference proteome</keyword>
<evidence type="ECO:0000313" key="1">
    <source>
        <dbReference type="EMBL" id="KAH7853211.1"/>
    </source>
</evidence>
<comment type="caution">
    <text evidence="1">The sequence shown here is derived from an EMBL/GenBank/DDBJ whole genome shotgun (WGS) entry which is preliminary data.</text>
</comment>
<evidence type="ECO:0000313" key="2">
    <source>
        <dbReference type="Proteomes" id="UP000828048"/>
    </source>
</evidence>
<name>A0ACB7YHX3_9ERIC</name>
<dbReference type="EMBL" id="CM037161">
    <property type="protein sequence ID" value="KAH7853211.1"/>
    <property type="molecule type" value="Genomic_DNA"/>
</dbReference>
<reference evidence="1 2" key="1">
    <citation type="journal article" date="2021" name="Hortic Res">
        <title>High-quality reference genome and annotation aids understanding of berry development for evergreen blueberry (Vaccinium darrowii).</title>
        <authorList>
            <person name="Yu J."/>
            <person name="Hulse-Kemp A.M."/>
            <person name="Babiker E."/>
            <person name="Staton M."/>
        </authorList>
    </citation>
    <scope>NUCLEOTIDE SEQUENCE [LARGE SCALE GENOMIC DNA]</scope>
    <source>
        <strain evidence="2">cv. NJ 8807/NJ 8810</strain>
        <tissue evidence="1">Young leaf</tissue>
    </source>
</reference>
<organism evidence="1 2">
    <name type="scientific">Vaccinium darrowii</name>
    <dbReference type="NCBI Taxonomy" id="229202"/>
    <lineage>
        <taxon>Eukaryota</taxon>
        <taxon>Viridiplantae</taxon>
        <taxon>Streptophyta</taxon>
        <taxon>Embryophyta</taxon>
        <taxon>Tracheophyta</taxon>
        <taxon>Spermatophyta</taxon>
        <taxon>Magnoliopsida</taxon>
        <taxon>eudicotyledons</taxon>
        <taxon>Gunneridae</taxon>
        <taxon>Pentapetalae</taxon>
        <taxon>asterids</taxon>
        <taxon>Ericales</taxon>
        <taxon>Ericaceae</taxon>
        <taxon>Vaccinioideae</taxon>
        <taxon>Vaccinieae</taxon>
        <taxon>Vaccinium</taxon>
    </lineage>
</organism>
<dbReference type="Proteomes" id="UP000828048">
    <property type="component" value="Chromosome 11"/>
</dbReference>
<gene>
    <name evidence="1" type="ORF">Vadar_000023</name>
</gene>
<sequence length="259" mass="28444">MTKKSNEVVHTQAKAMSEHDVIYKYVSKNLLFVANVAPKAIGEIGLLNPEESWLVVYLIDTVTGRILHPVTHHGSQGPVHAVFSENWVVYHYFNLKAHRYEMSFIEIYDQSQADNKGVWKLVLGKHNLTSPISSYSRPEVATKSQTYFFTHSVKTIAVTSTAEGITSKQLLIGTIIDQVLALEADSASDSSNHSVNMNTERAGDDVGPSSVRADTAIGEEGSLPNLAVVETENKAPVIIPPLRKLAKKAKIDATFAIPY</sequence>
<accession>A0ACB7YHX3</accession>
<protein>
    <submittedName>
        <fullName evidence="1">Uncharacterized protein</fullName>
    </submittedName>
</protein>
<proteinExistence type="predicted"/>